<accession>A0A2T6ZWZ2</accession>
<dbReference type="Proteomes" id="UP000244722">
    <property type="component" value="Unassembled WGS sequence"/>
</dbReference>
<comment type="caution">
    <text evidence="2">The sequence shown here is derived from an EMBL/GenBank/DDBJ whole genome shotgun (WGS) entry which is preliminary data.</text>
</comment>
<sequence length="100" mass="10890">MVDLATDSEESGDKEGIWDSAVNMPVYVAADTEEEEGSREEEPLISGEDIGDLESNHEGDNIDVGHREGLAGNMVEVFFQIDSHKEPAPPTSRKATLEDT</sequence>
<evidence type="ECO:0000313" key="2">
    <source>
        <dbReference type="EMBL" id="PUU80008.1"/>
    </source>
</evidence>
<feature type="region of interest" description="Disordered" evidence="1">
    <location>
        <begin position="1"/>
        <end position="66"/>
    </location>
</feature>
<dbReference type="AlphaFoldDB" id="A0A2T6ZWZ2"/>
<protein>
    <submittedName>
        <fullName evidence="2">Uncharacterized protein</fullName>
    </submittedName>
</protein>
<feature type="compositionally biased region" description="Basic and acidic residues" evidence="1">
    <location>
        <begin position="54"/>
        <end position="66"/>
    </location>
</feature>
<keyword evidence="3" id="KW-1185">Reference proteome</keyword>
<evidence type="ECO:0000256" key="1">
    <source>
        <dbReference type="SAM" id="MobiDB-lite"/>
    </source>
</evidence>
<feature type="compositionally biased region" description="Acidic residues" evidence="1">
    <location>
        <begin position="1"/>
        <end position="10"/>
    </location>
</feature>
<dbReference type="EMBL" id="NESQ01000075">
    <property type="protein sequence ID" value="PUU80008.1"/>
    <property type="molecule type" value="Genomic_DNA"/>
</dbReference>
<organism evidence="2 3">
    <name type="scientific">Tuber borchii</name>
    <name type="common">White truffle</name>
    <dbReference type="NCBI Taxonomy" id="42251"/>
    <lineage>
        <taxon>Eukaryota</taxon>
        <taxon>Fungi</taxon>
        <taxon>Dikarya</taxon>
        <taxon>Ascomycota</taxon>
        <taxon>Pezizomycotina</taxon>
        <taxon>Pezizomycetes</taxon>
        <taxon>Pezizales</taxon>
        <taxon>Tuberaceae</taxon>
        <taxon>Tuber</taxon>
    </lineage>
</organism>
<gene>
    <name evidence="2" type="ORF">B9Z19DRAFT_1124241</name>
</gene>
<evidence type="ECO:0000313" key="3">
    <source>
        <dbReference type="Proteomes" id="UP000244722"/>
    </source>
</evidence>
<proteinExistence type="predicted"/>
<name>A0A2T6ZWZ2_TUBBO</name>
<reference evidence="2 3" key="1">
    <citation type="submission" date="2017-04" db="EMBL/GenBank/DDBJ databases">
        <title>Draft genome sequence of Tuber borchii Vittad., a whitish edible truffle.</title>
        <authorList>
            <consortium name="DOE Joint Genome Institute"/>
            <person name="Murat C."/>
            <person name="Kuo A."/>
            <person name="Barry K.W."/>
            <person name="Clum A."/>
            <person name="Dockter R.B."/>
            <person name="Fauchery L."/>
            <person name="Iotti M."/>
            <person name="Kohler A."/>
            <person name="Labutti K."/>
            <person name="Lindquist E.A."/>
            <person name="Lipzen A."/>
            <person name="Ohm R.A."/>
            <person name="Wang M."/>
            <person name="Grigoriev I.V."/>
            <person name="Zambonelli A."/>
            <person name="Martin F.M."/>
        </authorList>
    </citation>
    <scope>NUCLEOTIDE SEQUENCE [LARGE SCALE GENOMIC DNA]</scope>
    <source>
        <strain evidence="2 3">Tbo3840</strain>
    </source>
</reference>